<dbReference type="AlphaFoldDB" id="A0A5C6CRS0"/>
<dbReference type="Pfam" id="PF07589">
    <property type="entry name" value="PEP-CTERM"/>
    <property type="match status" value="1"/>
</dbReference>
<dbReference type="NCBIfam" id="TIGR02595">
    <property type="entry name" value="PEP_CTERM"/>
    <property type="match status" value="1"/>
</dbReference>
<proteinExistence type="predicted"/>
<feature type="domain" description="Ice-binding protein C-terminal" evidence="2">
    <location>
        <begin position="386"/>
        <end position="407"/>
    </location>
</feature>
<feature type="chain" id="PRO_5023103972" description="Ice-binding protein C-terminal domain-containing protein" evidence="1">
    <location>
        <begin position="26"/>
        <end position="413"/>
    </location>
</feature>
<dbReference type="InterPro" id="IPR013424">
    <property type="entry name" value="Ice-binding_C"/>
</dbReference>
<reference evidence="3 4" key="1">
    <citation type="submission" date="2019-02" db="EMBL/GenBank/DDBJ databases">
        <title>Deep-cultivation of Planctomycetes and their phenomic and genomic characterization uncovers novel biology.</title>
        <authorList>
            <person name="Wiegand S."/>
            <person name="Jogler M."/>
            <person name="Boedeker C."/>
            <person name="Pinto D."/>
            <person name="Vollmers J."/>
            <person name="Rivas-Marin E."/>
            <person name="Kohn T."/>
            <person name="Peeters S.H."/>
            <person name="Heuer A."/>
            <person name="Rast P."/>
            <person name="Oberbeckmann S."/>
            <person name="Bunk B."/>
            <person name="Jeske O."/>
            <person name="Meyerdierks A."/>
            <person name="Storesund J.E."/>
            <person name="Kallscheuer N."/>
            <person name="Luecker S."/>
            <person name="Lage O.M."/>
            <person name="Pohl T."/>
            <person name="Merkel B.J."/>
            <person name="Hornburger P."/>
            <person name="Mueller R.-W."/>
            <person name="Bruemmer F."/>
            <person name="Labrenz M."/>
            <person name="Spormann A.M."/>
            <person name="Op Den Camp H."/>
            <person name="Overmann J."/>
            <person name="Amann R."/>
            <person name="Jetten M.S.M."/>
            <person name="Mascher T."/>
            <person name="Medema M.H."/>
            <person name="Devos D.P."/>
            <person name="Kaster A.-K."/>
            <person name="Ovreas L."/>
            <person name="Rohde M."/>
            <person name="Galperin M.Y."/>
            <person name="Jogler C."/>
        </authorList>
    </citation>
    <scope>NUCLEOTIDE SEQUENCE [LARGE SCALE GENOMIC DNA]</scope>
    <source>
        <strain evidence="3 4">Pla144</strain>
    </source>
</reference>
<name>A0A5C6CRS0_9BACT</name>
<evidence type="ECO:0000313" key="3">
    <source>
        <dbReference type="EMBL" id="TWU25816.1"/>
    </source>
</evidence>
<dbReference type="EMBL" id="SJPS01000004">
    <property type="protein sequence ID" value="TWU25816.1"/>
    <property type="molecule type" value="Genomic_DNA"/>
</dbReference>
<keyword evidence="4" id="KW-1185">Reference proteome</keyword>
<evidence type="ECO:0000256" key="1">
    <source>
        <dbReference type="SAM" id="SignalP"/>
    </source>
</evidence>
<dbReference type="RefSeq" id="WP_197530693.1">
    <property type="nucleotide sequence ID" value="NZ_SJPS01000004.1"/>
</dbReference>
<comment type="caution">
    <text evidence="3">The sequence shown here is derived from an EMBL/GenBank/DDBJ whole genome shotgun (WGS) entry which is preliminary data.</text>
</comment>
<evidence type="ECO:0000259" key="2">
    <source>
        <dbReference type="Pfam" id="PF07589"/>
    </source>
</evidence>
<organism evidence="3 4">
    <name type="scientific">Bythopirellula polymerisocia</name>
    <dbReference type="NCBI Taxonomy" id="2528003"/>
    <lineage>
        <taxon>Bacteria</taxon>
        <taxon>Pseudomonadati</taxon>
        <taxon>Planctomycetota</taxon>
        <taxon>Planctomycetia</taxon>
        <taxon>Pirellulales</taxon>
        <taxon>Lacipirellulaceae</taxon>
        <taxon>Bythopirellula</taxon>
    </lineage>
</organism>
<evidence type="ECO:0000313" key="4">
    <source>
        <dbReference type="Proteomes" id="UP000318437"/>
    </source>
</evidence>
<accession>A0A5C6CRS0</accession>
<gene>
    <name evidence="3" type="ORF">Pla144_30280</name>
</gene>
<keyword evidence="1" id="KW-0732">Signal</keyword>
<dbReference type="Proteomes" id="UP000318437">
    <property type="component" value="Unassembled WGS sequence"/>
</dbReference>
<feature type="signal peptide" evidence="1">
    <location>
        <begin position="1"/>
        <end position="25"/>
    </location>
</feature>
<protein>
    <recommendedName>
        <fullName evidence="2">Ice-binding protein C-terminal domain-containing protein</fullName>
    </recommendedName>
</protein>
<sequence precursor="true">MIRISLASCVGAALVALSSLETTSAAPYTPVVIPPGAFPAIGPGVIVPKLVFGKEYSRDMDEDSMGVLDPEQIVAWDGIGGTGDGLDYSLSRGVDYPREQQVDATANVHDLLFSQLREDRAHLIFSHDDVVAIPGAAGGPPLVFAPAVPLVGPVGLSNLNSIFGAAEVSVEVSGIFSGAPPEIQLGWAAIGDIQTMAGPKDLDSVEVWGPEPAFKADANKYSLEDDVMAGAGTSVFTYDIPTTTSFPYISHATIVSAVESLLGMAPTSGYNRLDKFGRDAINLDALMVNDNDGEENQFGGLGDAIIFSINQIVDPTDPDGYYATGSELFVLEGTAAGLVPSFLKHGAHAWDHLYTLGALRIVGGGPQQGGIIDINAIEAVGELVKVPEPSSALLLGLAGIVGLARRRQATLLI</sequence>